<evidence type="ECO:0000313" key="3">
    <source>
        <dbReference type="EMBL" id="CAL6029690.1"/>
    </source>
</evidence>
<reference evidence="2" key="1">
    <citation type="submission" date="2023-06" db="EMBL/GenBank/DDBJ databases">
        <authorList>
            <person name="Kurt Z."/>
        </authorList>
    </citation>
    <scope>NUCLEOTIDE SEQUENCE</scope>
</reference>
<feature type="region of interest" description="Disordered" evidence="1">
    <location>
        <begin position="515"/>
        <end position="543"/>
    </location>
</feature>
<dbReference type="Gene3D" id="3.30.200.20">
    <property type="entry name" value="Phosphorylase Kinase, domain 1"/>
    <property type="match status" value="1"/>
</dbReference>
<dbReference type="Gene3D" id="1.10.510.10">
    <property type="entry name" value="Transferase(Phosphotransferase) domain 1"/>
    <property type="match status" value="1"/>
</dbReference>
<dbReference type="GO" id="GO:0016301">
    <property type="term" value="F:kinase activity"/>
    <property type="evidence" value="ECO:0007669"/>
    <property type="project" value="UniProtKB-KW"/>
</dbReference>
<accession>A0AA86QTL2</accession>
<dbReference type="Proteomes" id="UP001642409">
    <property type="component" value="Unassembled WGS sequence"/>
</dbReference>
<name>A0AA86QTL2_9EUKA</name>
<dbReference type="SUPFAM" id="SSF56112">
    <property type="entry name" value="Protein kinase-like (PK-like)"/>
    <property type="match status" value="1"/>
</dbReference>
<proteinExistence type="predicted"/>
<dbReference type="InterPro" id="IPR011009">
    <property type="entry name" value="Kinase-like_dom_sf"/>
</dbReference>
<keyword evidence="3" id="KW-0808">Transferase</keyword>
<dbReference type="EMBL" id="CAXDID020000111">
    <property type="protein sequence ID" value="CAL6029690.1"/>
    <property type="molecule type" value="Genomic_DNA"/>
</dbReference>
<keyword evidence="4" id="KW-1185">Reference proteome</keyword>
<evidence type="ECO:0000256" key="1">
    <source>
        <dbReference type="SAM" id="MobiDB-lite"/>
    </source>
</evidence>
<dbReference type="EMBL" id="CATOUU010000994">
    <property type="protein sequence ID" value="CAI9965789.1"/>
    <property type="molecule type" value="Genomic_DNA"/>
</dbReference>
<keyword evidence="3" id="KW-0418">Kinase</keyword>
<evidence type="ECO:0000313" key="2">
    <source>
        <dbReference type="EMBL" id="CAI9965789.1"/>
    </source>
</evidence>
<reference evidence="3 4" key="2">
    <citation type="submission" date="2024-07" db="EMBL/GenBank/DDBJ databases">
        <authorList>
            <person name="Akdeniz Z."/>
        </authorList>
    </citation>
    <scope>NUCLEOTIDE SEQUENCE [LARGE SCALE GENOMIC DNA]</scope>
</reference>
<comment type="caution">
    <text evidence="2">The sequence shown here is derived from an EMBL/GenBank/DDBJ whole genome shotgun (WGS) entry which is preliminary data.</text>
</comment>
<sequence>MNFNSITMTNLSDLRLVRYIQHGQQESKMISVYLPKKRFVFVIERIEYGMTKANSDIPRLLLQLGNNENVVKFLGYAHLDGRAYLLLQHYELGDLQTQLQRYKKNNIEFSEPVVWSLMHQIMKTCVSLLKIGIYPYLTPKNILLEEKIPLHYPEIFFIDECDLKRRFRVSFIIQKVTTTESISNIKPDMSDYKLSAVKSLNEAFQKNSGTSFDPVLNTSMYQKKKELDDEVFDPSYEPQSNSFKKKPSKLEQEKQKELVNRYEVEQMPTYLNTQHVDEKLFKSPQSVKKSRPISAFQQTINDLSFSPSHDQIFSNNNNNFTTSRPQSGFSARPSSGISVNNLSGIQFRPQSGVIQDMSPSRLNMSALSFSTTVKQAKQITVNPNRNIPDHLQKERGEIITFAKPQPDVEIMLVQQLNEFLLQILNPERSYSEQMQELQTALLNKKSRLATVYQLVVMQINRQQNFKQGPSLSDVLSTKLTQRSISPRMQNVDTIRFFKEQKKELMPLNVEIWPESPSRFKKPPQMPAQQSPQKPQLKEQERKDYLRSYTKAQDKCQRIIEEKTREPAQKTEVPVFRPLFSALK</sequence>
<gene>
    <name evidence="3" type="ORF">HINF_LOCUS32567</name>
    <name evidence="2" type="ORF">HINF_LOCUS53434</name>
</gene>
<feature type="region of interest" description="Disordered" evidence="1">
    <location>
        <begin position="231"/>
        <end position="254"/>
    </location>
</feature>
<evidence type="ECO:0000313" key="4">
    <source>
        <dbReference type="Proteomes" id="UP001642409"/>
    </source>
</evidence>
<protein>
    <submittedName>
        <fullName evidence="3">Kinase</fullName>
    </submittedName>
    <submittedName>
        <fullName evidence="2">NEK</fullName>
    </submittedName>
</protein>
<dbReference type="AlphaFoldDB" id="A0AA86QTL2"/>
<organism evidence="2">
    <name type="scientific">Hexamita inflata</name>
    <dbReference type="NCBI Taxonomy" id="28002"/>
    <lineage>
        <taxon>Eukaryota</taxon>
        <taxon>Metamonada</taxon>
        <taxon>Diplomonadida</taxon>
        <taxon>Hexamitidae</taxon>
        <taxon>Hexamitinae</taxon>
        <taxon>Hexamita</taxon>
    </lineage>
</organism>